<dbReference type="RefSeq" id="WP_159527720.1">
    <property type="nucleotide sequence ID" value="NZ_WUUU01000261.1"/>
</dbReference>
<gene>
    <name evidence="1" type="ORF">GRX66_17940</name>
</gene>
<dbReference type="Pfam" id="PF06348">
    <property type="entry name" value="DUF1059"/>
    <property type="match status" value="1"/>
</dbReference>
<dbReference type="Proteomes" id="UP000471521">
    <property type="component" value="Unassembled WGS sequence"/>
</dbReference>
<proteinExistence type="predicted"/>
<protein>
    <submittedName>
        <fullName evidence="1">DUF1059 domain-containing protein</fullName>
    </submittedName>
</protein>
<dbReference type="AlphaFoldDB" id="A0A6B0SS21"/>
<reference evidence="1 2" key="1">
    <citation type="submission" date="2019-12" db="EMBL/GenBank/DDBJ databases">
        <title>Isolation and characterization of three novel carbon monoxide-oxidizing members of Halobacteria from salione crusts and soils.</title>
        <authorList>
            <person name="Myers M.R."/>
            <person name="King G.M."/>
        </authorList>
    </citation>
    <scope>NUCLEOTIDE SEQUENCE [LARGE SCALE GENOMIC DNA]</scope>
    <source>
        <strain evidence="1 2">PCN9</strain>
    </source>
</reference>
<accession>A0A6B0SS21</accession>
<dbReference type="OrthoDB" id="9023at2157"/>
<dbReference type="InterPro" id="IPR009409">
    <property type="entry name" value="DUF1059"/>
</dbReference>
<name>A0A6B0SS21_9EURY</name>
<comment type="caution">
    <text evidence="1">The sequence shown here is derived from an EMBL/GenBank/DDBJ whole genome shotgun (WGS) entry which is preliminary data.</text>
</comment>
<organism evidence="1 2">
    <name type="scientific">Halobacterium bonnevillei</name>
    <dbReference type="NCBI Taxonomy" id="2692200"/>
    <lineage>
        <taxon>Archaea</taxon>
        <taxon>Methanobacteriati</taxon>
        <taxon>Methanobacteriota</taxon>
        <taxon>Stenosarchaea group</taxon>
        <taxon>Halobacteria</taxon>
        <taxon>Halobacteriales</taxon>
        <taxon>Halobacteriaceae</taxon>
        <taxon>Halobacterium</taxon>
    </lineage>
</organism>
<evidence type="ECO:0000313" key="1">
    <source>
        <dbReference type="EMBL" id="MXR22373.1"/>
    </source>
</evidence>
<sequence length="56" mass="6360">MTHRYACNACSFEIQSPNDDELIDVVREHANDEHGMNVSRAEVKEGWDHVESESGN</sequence>
<keyword evidence="2" id="KW-1185">Reference proteome</keyword>
<evidence type="ECO:0000313" key="2">
    <source>
        <dbReference type="Proteomes" id="UP000471521"/>
    </source>
</evidence>
<dbReference type="EMBL" id="WUUU01000261">
    <property type="protein sequence ID" value="MXR22373.1"/>
    <property type="molecule type" value="Genomic_DNA"/>
</dbReference>